<organism evidence="1 2">
    <name type="scientific">Methanocaldococcus bathoardescens</name>
    <dbReference type="NCBI Taxonomy" id="1301915"/>
    <lineage>
        <taxon>Archaea</taxon>
        <taxon>Methanobacteriati</taxon>
        <taxon>Methanobacteriota</taxon>
        <taxon>Methanomada group</taxon>
        <taxon>Methanococci</taxon>
        <taxon>Methanococcales</taxon>
        <taxon>Methanocaldococcaceae</taxon>
        <taxon>Methanocaldococcus</taxon>
    </lineage>
</organism>
<dbReference type="EMBL" id="CP009149">
    <property type="protein sequence ID" value="AIJ04895.1"/>
    <property type="molecule type" value="Genomic_DNA"/>
</dbReference>
<protein>
    <submittedName>
        <fullName evidence="1">Transposase, IS4</fullName>
    </submittedName>
</protein>
<dbReference type="HOGENOM" id="CLU_2802217_0_0_2"/>
<reference evidence="1 2" key="1">
    <citation type="journal article" date="2015" name="Int. J. Syst. Evol. Microbiol.">
        <title>M ethanocaldococcus bathoardescens sp. nov., a hyperthermophilic methanogen isolated from a volcanically active deep-sea hydrothermal vent.</title>
        <authorList>
            <person name="Stewart L.C."/>
            <person name="Jung J.H."/>
            <person name="Kim Y.T."/>
            <person name="Kwon S.W."/>
            <person name="Park C.S."/>
            <person name="Holden J.F."/>
        </authorList>
    </citation>
    <scope>NUCLEOTIDE SEQUENCE [LARGE SCALE GENOMIC DNA]</scope>
    <source>
        <strain evidence="1 2">JH146</strain>
    </source>
</reference>
<evidence type="ECO:0000313" key="2">
    <source>
        <dbReference type="Proteomes" id="UP000028781"/>
    </source>
</evidence>
<dbReference type="Proteomes" id="UP000028781">
    <property type="component" value="Chromosome"/>
</dbReference>
<accession>A0A076L995</accession>
<dbReference type="KEGG" id="mjh:JH146_0044"/>
<sequence>MIKSNEEGMIYSQLNKSRKIIETKFSEMIEAYPKHIRSVSKKGLSVKLSLFTIAYNIKKLEKDYYNK</sequence>
<proteinExistence type="predicted"/>
<dbReference type="STRING" id="1301915.JH146_0044"/>
<name>A0A076L995_9EURY</name>
<gene>
    <name evidence="1" type="ORF">JH146_0044</name>
</gene>
<evidence type="ECO:0000313" key="1">
    <source>
        <dbReference type="EMBL" id="AIJ04895.1"/>
    </source>
</evidence>
<dbReference type="AlphaFoldDB" id="A0A076L995"/>
<keyword evidence="2" id="KW-1185">Reference proteome</keyword>